<dbReference type="WBParaSite" id="HPLM_0000845701-mRNA-1">
    <property type="protein sequence ID" value="HPLM_0000845701-mRNA-1"/>
    <property type="gene ID" value="HPLM_0000845701"/>
</dbReference>
<dbReference type="Proteomes" id="UP000268014">
    <property type="component" value="Unassembled WGS sequence"/>
</dbReference>
<evidence type="ECO:0000313" key="2">
    <source>
        <dbReference type="Proteomes" id="UP000268014"/>
    </source>
</evidence>
<reference evidence="3" key="1">
    <citation type="submission" date="2017-02" db="UniProtKB">
        <authorList>
            <consortium name="WormBaseParasite"/>
        </authorList>
    </citation>
    <scope>IDENTIFICATION</scope>
</reference>
<gene>
    <name evidence="1" type="ORF">HPLM_LOCUS8449</name>
</gene>
<name>A0A0N4WD23_HAEPC</name>
<evidence type="ECO:0000313" key="3">
    <source>
        <dbReference type="WBParaSite" id="HPLM_0000845701-mRNA-1"/>
    </source>
</evidence>
<keyword evidence="2" id="KW-1185">Reference proteome</keyword>
<organism evidence="3">
    <name type="scientific">Haemonchus placei</name>
    <name type="common">Barber's pole worm</name>
    <dbReference type="NCBI Taxonomy" id="6290"/>
    <lineage>
        <taxon>Eukaryota</taxon>
        <taxon>Metazoa</taxon>
        <taxon>Ecdysozoa</taxon>
        <taxon>Nematoda</taxon>
        <taxon>Chromadorea</taxon>
        <taxon>Rhabditida</taxon>
        <taxon>Rhabditina</taxon>
        <taxon>Rhabditomorpha</taxon>
        <taxon>Strongyloidea</taxon>
        <taxon>Trichostrongylidae</taxon>
        <taxon>Haemonchus</taxon>
    </lineage>
</organism>
<reference evidence="1 2" key="2">
    <citation type="submission" date="2018-11" db="EMBL/GenBank/DDBJ databases">
        <authorList>
            <consortium name="Pathogen Informatics"/>
        </authorList>
    </citation>
    <scope>NUCLEOTIDE SEQUENCE [LARGE SCALE GENOMIC DNA]</scope>
    <source>
        <strain evidence="1 2">MHpl1</strain>
    </source>
</reference>
<protein>
    <submittedName>
        <fullName evidence="3">Transposase</fullName>
    </submittedName>
</protein>
<evidence type="ECO:0000313" key="1">
    <source>
        <dbReference type="EMBL" id="VDO34887.1"/>
    </source>
</evidence>
<sequence length="290" mass="33343">MVEQMLAEATADRLIRPSQPVQLLRFRAVIPGYSKLWTYTIRYARYYMLQLLRIWELFSNLPMPRARRTKNVRANQNDHGSRQVREQIKALSLSLRENQSALEHSGARINALIKRNERLANSTFGNSRDSAHTNQPIHSFLFLFRTIAHVSCQIPTRGSDPSRFRTDPCFCGLLTEEKSAVFPVIEMRGHRFGDIWFGDSREFAPFWTDFSDRVQDCGPEFTVSDQGYAIATVSRSQDRKTVRAGMIHLKRSNIAEGDETLIKNLYNLEEKSCKLENAAAHQTQSLFPCL</sequence>
<accession>A0A0N4WD23</accession>
<dbReference type="AlphaFoldDB" id="A0A0N4WD23"/>
<dbReference type="EMBL" id="UZAF01016863">
    <property type="protein sequence ID" value="VDO34887.1"/>
    <property type="molecule type" value="Genomic_DNA"/>
</dbReference>
<proteinExistence type="predicted"/>